<dbReference type="GO" id="GO:0005096">
    <property type="term" value="F:GTPase activator activity"/>
    <property type="evidence" value="ECO:0007669"/>
    <property type="project" value="UniProtKB-KW"/>
</dbReference>
<dbReference type="PANTHER" id="PTHR24113:SF12">
    <property type="entry name" value="RAN GTPASE-ACTIVATING PROTEIN 1"/>
    <property type="match status" value="1"/>
</dbReference>
<evidence type="ECO:0000256" key="2">
    <source>
        <dbReference type="ARBA" id="ARBA00022614"/>
    </source>
</evidence>
<keyword evidence="1" id="KW-0343">GTPase activation</keyword>
<evidence type="ECO:0000313" key="5">
    <source>
        <dbReference type="Proteomes" id="UP000244773"/>
    </source>
</evidence>
<dbReference type="GO" id="GO:0031267">
    <property type="term" value="F:small GTPase binding"/>
    <property type="evidence" value="ECO:0007669"/>
    <property type="project" value="TreeGrafter"/>
</dbReference>
<keyword evidence="2" id="KW-0433">Leucine-rich repeat</keyword>
<sequence>MNDDCLYQILRSCPIKKLLAYRLINKQWKRCAESVIDKGSIEFVSSARNGDLGSEVDVFELSGDDNFDPILTLKKSVCEVEEHLKKSICKLYDYRLFNTENKLLNTRIPVKLTCQGMLSLHQSKYLSGLYTLKEIDLTGIKICDVPKRSRHVLSVSLSKLPNLEILKAPYYNLSEDDTSWFKNLKLKELDLFQNNVGYKGAKHISGITTLTKLDAGNNDTGKRGIQSLGNLVNLTDLSISFNQGDDESLSICLSKLENLKSFKSSWNDVGPHTGLAVSKLQNLDTIELSFTDSFYVVPFIKNMTQITSLDLSYGGISDDGLQYLENLPVLEVFNMTNNDITDSGIIRFCRSVSATNIKEMDMGWNRIGYNGALAVSNSMKKLESLDMQKNEILDVGLHSILEKLDNLTYLDVSGNGLSDSILRHMKIQLQKSRPELEFNIR</sequence>
<evidence type="ECO:0000313" key="4">
    <source>
        <dbReference type="EMBL" id="AUF82220.1"/>
    </source>
</evidence>
<dbReference type="Pfam" id="PF13516">
    <property type="entry name" value="LRR_6"/>
    <property type="match status" value="6"/>
</dbReference>
<evidence type="ECO:0000256" key="1">
    <source>
        <dbReference type="ARBA" id="ARBA00022468"/>
    </source>
</evidence>
<dbReference type="EMBL" id="KY322437">
    <property type="protein sequence ID" value="AUF82220.1"/>
    <property type="molecule type" value="Genomic_DNA"/>
</dbReference>
<dbReference type="InterPro" id="IPR032675">
    <property type="entry name" value="LRR_dom_sf"/>
</dbReference>
<name>A0A2P0VMW2_9VIRU</name>
<dbReference type="PANTHER" id="PTHR24113">
    <property type="entry name" value="RAN GTPASE-ACTIVATING PROTEIN 1"/>
    <property type="match status" value="1"/>
</dbReference>
<dbReference type="InterPro" id="IPR001611">
    <property type="entry name" value="Leu-rich_rpt"/>
</dbReference>
<accession>A0A2P0VMW2</accession>
<keyword evidence="5" id="KW-1185">Reference proteome</keyword>
<keyword evidence="3" id="KW-0677">Repeat</keyword>
<protein>
    <submittedName>
        <fullName evidence="4">Leucine-rich repeat-containing protein</fullName>
    </submittedName>
</protein>
<dbReference type="InterPro" id="IPR027038">
    <property type="entry name" value="RanGap"/>
</dbReference>
<proteinExistence type="predicted"/>
<dbReference type="Proteomes" id="UP000244773">
    <property type="component" value="Segment"/>
</dbReference>
<dbReference type="SUPFAM" id="SSF52047">
    <property type="entry name" value="RNI-like"/>
    <property type="match status" value="1"/>
</dbReference>
<dbReference type="Gene3D" id="3.80.10.10">
    <property type="entry name" value="Ribonuclease Inhibitor"/>
    <property type="match status" value="2"/>
</dbReference>
<evidence type="ECO:0000256" key="3">
    <source>
        <dbReference type="ARBA" id="ARBA00022737"/>
    </source>
</evidence>
<organism evidence="4">
    <name type="scientific">Tetraselmis virus 1</name>
    <dbReference type="NCBI Taxonomy" id="2060617"/>
    <lineage>
        <taxon>Viruses</taxon>
        <taxon>Varidnaviria</taxon>
        <taxon>Bamfordvirae</taxon>
        <taxon>Nucleocytoviricota</taxon>
        <taxon>Megaviricetes</taxon>
        <taxon>Imitervirales</taxon>
        <taxon>Allomimiviridae</taxon>
        <taxon>Oceanusvirus</taxon>
        <taxon>Oceanusvirus kaneohense</taxon>
    </lineage>
</organism>
<gene>
    <name evidence="4" type="ORF">TetV_128</name>
</gene>
<reference evidence="4" key="1">
    <citation type="journal article" date="2018" name="Virology">
        <title>A giant virus infecting green algae encodes key fermentation genes.</title>
        <authorList>
            <person name="Schvarcz C.R."/>
            <person name="Steward G.F."/>
        </authorList>
    </citation>
    <scope>NUCLEOTIDE SEQUENCE [LARGE SCALE GENOMIC DNA]</scope>
</reference>
<dbReference type="SMART" id="SM00365">
    <property type="entry name" value="LRR_SD22"/>
    <property type="match status" value="4"/>
</dbReference>
<dbReference type="SMART" id="SM00368">
    <property type="entry name" value="LRR_RI"/>
    <property type="match status" value="3"/>
</dbReference>